<sequence>MVLTEGENAAGPIIEQEIFDVPSGEVVSDHVVTAIRQARHGAAAAGHRLSSVGVAFSDAIEGDLLRDALTRHRVDDVMVVSAFLAAVALAQSAGSAAGDTHTALLYVTPTTATVATVSATDGAIADVHRHRLGEDDLGDELAELVACVDDVPAPPTGVLVVGSGVSLADVAEHLTAATSLRVDFPDQPELALARGAALASAHAPLFASSTQAMAWAQDFGTGSVDLEALRAAAVASPMVGADYGATSDNAGLAYSALPDSDYPETPVPDGAAERLDSAQLDFHSEVQESRNPIVLAVSGAAAVAMIAIAALVVSVVAGDGSSKTPPPRTGAHAVPSQEAAPPKPEAPPSPKPEAPPQAPEAPAPEAPAPQAPAPAPQAPAPAPQAPAVQAPPPAPAAPPAPPPPPQLPVFVPIPIPGAPDIGGPGGPKGRDKNPWSPPRGSDRGHGHDDDDHDWSPKLPFVGGDDHGHGKLKIPGIPGF</sequence>
<feature type="region of interest" description="Disordered" evidence="1">
    <location>
        <begin position="318"/>
        <end position="479"/>
    </location>
</feature>
<evidence type="ECO:0000259" key="2">
    <source>
        <dbReference type="Pfam" id="PF23717"/>
    </source>
</evidence>
<reference evidence="3 4" key="1">
    <citation type="submission" date="2016-01" db="EMBL/GenBank/DDBJ databases">
        <title>The new phylogeny of the genus Mycobacterium.</title>
        <authorList>
            <person name="Tarcisio F."/>
            <person name="Conor M."/>
            <person name="Antonella G."/>
            <person name="Elisabetta G."/>
            <person name="Giulia F.S."/>
            <person name="Sara T."/>
            <person name="Anna F."/>
            <person name="Clotilde B."/>
            <person name="Roberto B."/>
            <person name="Veronica D.S."/>
            <person name="Fabio R."/>
            <person name="Monica P."/>
            <person name="Olivier J."/>
            <person name="Enrico T."/>
            <person name="Nicola S."/>
        </authorList>
    </citation>
    <scope>NUCLEOTIDE SEQUENCE [LARGE SCALE GENOMIC DNA]</scope>
    <source>
        <strain evidence="3 4">DSM 44153</strain>
    </source>
</reference>
<dbReference type="Pfam" id="PF23717">
    <property type="entry name" value="DUF7159"/>
    <property type="match status" value="1"/>
</dbReference>
<comment type="caution">
    <text evidence="3">The sequence shown here is derived from an EMBL/GenBank/DDBJ whole genome shotgun (WGS) entry which is preliminary data.</text>
</comment>
<dbReference type="Proteomes" id="UP000193090">
    <property type="component" value="Unassembled WGS sequence"/>
</dbReference>
<proteinExistence type="predicted"/>
<evidence type="ECO:0000313" key="4">
    <source>
        <dbReference type="Proteomes" id="UP000193090"/>
    </source>
</evidence>
<feature type="compositionally biased region" description="Basic and acidic residues" evidence="1">
    <location>
        <begin position="440"/>
        <end position="455"/>
    </location>
</feature>
<gene>
    <name evidence="3" type="ORF">AWC30_04685</name>
</gene>
<organism evidence="3 4">
    <name type="scientific">Mycolicibacillus trivialis</name>
    <dbReference type="NCBI Taxonomy" id="1798"/>
    <lineage>
        <taxon>Bacteria</taxon>
        <taxon>Bacillati</taxon>
        <taxon>Actinomycetota</taxon>
        <taxon>Actinomycetes</taxon>
        <taxon>Mycobacteriales</taxon>
        <taxon>Mycobacteriaceae</taxon>
        <taxon>Mycolicibacillus</taxon>
    </lineage>
</organism>
<keyword evidence="4" id="KW-1185">Reference proteome</keyword>
<dbReference type="EMBL" id="LQPZ01000013">
    <property type="protein sequence ID" value="ORX06878.1"/>
    <property type="molecule type" value="Genomic_DNA"/>
</dbReference>
<dbReference type="InterPro" id="IPR055583">
    <property type="entry name" value="DUF7159"/>
</dbReference>
<feature type="compositionally biased region" description="Pro residues" evidence="1">
    <location>
        <begin position="341"/>
        <end position="417"/>
    </location>
</feature>
<dbReference type="STRING" id="1798.AWC30_04685"/>
<protein>
    <recommendedName>
        <fullName evidence="2">DUF7159 domain-containing protein</fullName>
    </recommendedName>
</protein>
<evidence type="ECO:0000313" key="3">
    <source>
        <dbReference type="EMBL" id="ORX06878.1"/>
    </source>
</evidence>
<accession>A0A1X2EMX8</accession>
<evidence type="ECO:0000256" key="1">
    <source>
        <dbReference type="SAM" id="MobiDB-lite"/>
    </source>
</evidence>
<name>A0A1X2EMX8_9MYCO</name>
<dbReference type="AlphaFoldDB" id="A0A1X2EMX8"/>
<feature type="domain" description="DUF7159" evidence="2">
    <location>
        <begin position="1"/>
        <end position="211"/>
    </location>
</feature>